<sequence>MSGYYLMHRGWMDNPALGGKRDPYCKRAAWAWLIEEAVWKDTRANVGGKWVDLKRGQLCCAYRYLAEAWGWSLGAVQRFIDRLETDTMVMRIVANGRLILTICKYDEYQVSARIGNASDDTQTDTRPIRDRYATDTKENTGKELTKEAEASLESAPDGQPVDAPQSKAKRSPSSAPKATRLPTDWTLPADWRTWAVHEGAAPELIAREAAKFSDYWHAKAGANGRKADWPATWRNWIRRALENSNGRRGGSSIGSRNGNGFLGLREQQPRNGLGNPDDDQLGWGGPSFDLEAASYGRA</sequence>
<feature type="region of interest" description="Disordered" evidence="1">
    <location>
        <begin position="117"/>
        <end position="183"/>
    </location>
</feature>
<dbReference type="EMBL" id="JBHSLC010000002">
    <property type="protein sequence ID" value="MFC5353524.1"/>
    <property type="molecule type" value="Genomic_DNA"/>
</dbReference>
<gene>
    <name evidence="2" type="ORF">ACFPMG_00765</name>
</gene>
<dbReference type="RefSeq" id="WP_376993351.1">
    <property type="nucleotide sequence ID" value="NZ_JBHSLC010000002.1"/>
</dbReference>
<feature type="compositionally biased region" description="Basic and acidic residues" evidence="1">
    <location>
        <begin position="126"/>
        <end position="149"/>
    </location>
</feature>
<organism evidence="2 3">
    <name type="scientific">Azospirillum himalayense</name>
    <dbReference type="NCBI Taxonomy" id="654847"/>
    <lineage>
        <taxon>Bacteria</taxon>
        <taxon>Pseudomonadati</taxon>
        <taxon>Pseudomonadota</taxon>
        <taxon>Alphaproteobacteria</taxon>
        <taxon>Rhodospirillales</taxon>
        <taxon>Azospirillaceae</taxon>
        <taxon>Azospirillum</taxon>
    </lineage>
</organism>
<proteinExistence type="predicted"/>
<reference evidence="3" key="1">
    <citation type="journal article" date="2019" name="Int. J. Syst. Evol. Microbiol.">
        <title>The Global Catalogue of Microorganisms (GCM) 10K type strain sequencing project: providing services to taxonomists for standard genome sequencing and annotation.</title>
        <authorList>
            <consortium name="The Broad Institute Genomics Platform"/>
            <consortium name="The Broad Institute Genome Sequencing Center for Infectious Disease"/>
            <person name="Wu L."/>
            <person name="Ma J."/>
        </authorList>
    </citation>
    <scope>NUCLEOTIDE SEQUENCE [LARGE SCALE GENOMIC DNA]</scope>
    <source>
        <strain evidence="3">CCUG 58760</strain>
    </source>
</reference>
<dbReference type="Proteomes" id="UP001596166">
    <property type="component" value="Unassembled WGS sequence"/>
</dbReference>
<feature type="region of interest" description="Disordered" evidence="1">
    <location>
        <begin position="244"/>
        <end position="298"/>
    </location>
</feature>
<name>A0ABW0FY45_9PROT</name>
<feature type="compositionally biased region" description="Low complexity" evidence="1">
    <location>
        <begin position="163"/>
        <end position="178"/>
    </location>
</feature>
<evidence type="ECO:0000256" key="1">
    <source>
        <dbReference type="SAM" id="MobiDB-lite"/>
    </source>
</evidence>
<comment type="caution">
    <text evidence="2">The sequence shown here is derived from an EMBL/GenBank/DDBJ whole genome shotgun (WGS) entry which is preliminary data.</text>
</comment>
<protein>
    <recommendedName>
        <fullName evidence="4">DUF1376 domain-containing protein</fullName>
    </recommendedName>
</protein>
<evidence type="ECO:0000313" key="3">
    <source>
        <dbReference type="Proteomes" id="UP001596166"/>
    </source>
</evidence>
<accession>A0ABW0FY45</accession>
<evidence type="ECO:0000313" key="2">
    <source>
        <dbReference type="EMBL" id="MFC5353524.1"/>
    </source>
</evidence>
<evidence type="ECO:0008006" key="4">
    <source>
        <dbReference type="Google" id="ProtNLM"/>
    </source>
</evidence>
<keyword evidence="3" id="KW-1185">Reference proteome</keyword>